<evidence type="ECO:0000313" key="3">
    <source>
        <dbReference type="EMBL" id="OMH86053.1"/>
    </source>
</evidence>
<evidence type="ECO:0000256" key="1">
    <source>
        <dbReference type="SAM" id="MobiDB-lite"/>
    </source>
</evidence>
<name>A0A1R1PYM2_ZANCU</name>
<organism evidence="3 4">
    <name type="scientific">Zancudomyces culisetae</name>
    <name type="common">Gut fungus</name>
    <name type="synonym">Smittium culisetae</name>
    <dbReference type="NCBI Taxonomy" id="1213189"/>
    <lineage>
        <taxon>Eukaryota</taxon>
        <taxon>Fungi</taxon>
        <taxon>Fungi incertae sedis</taxon>
        <taxon>Zoopagomycota</taxon>
        <taxon>Kickxellomycotina</taxon>
        <taxon>Harpellomycetes</taxon>
        <taxon>Harpellales</taxon>
        <taxon>Legeriomycetaceae</taxon>
        <taxon>Zancudomyces</taxon>
    </lineage>
</organism>
<feature type="non-terminal residue" evidence="3">
    <location>
        <position position="159"/>
    </location>
</feature>
<evidence type="ECO:0000256" key="2">
    <source>
        <dbReference type="SAM" id="SignalP"/>
    </source>
</evidence>
<evidence type="ECO:0000313" key="4">
    <source>
        <dbReference type="Proteomes" id="UP000188320"/>
    </source>
</evidence>
<feature type="region of interest" description="Disordered" evidence="1">
    <location>
        <begin position="129"/>
        <end position="159"/>
    </location>
</feature>
<feature type="signal peptide" evidence="2">
    <location>
        <begin position="1"/>
        <end position="16"/>
    </location>
</feature>
<sequence length="159" mass="16243">MKITISLLFFLYKISAKPETVVVDVSVVYGAQQQAPATKTVTLTERAAAPSPIAMSAAPYAASMIPSNPPETGGEINLGAESDVSSATSAQGSRAAITTTTHIARTMPPLFKSGSLQASRPAATRAIASGKPAGRTMPPLFKSGSLQASRPAATRAIAS</sequence>
<comment type="caution">
    <text evidence="3">The sequence shown here is derived from an EMBL/GenBank/DDBJ whole genome shotgun (WGS) entry which is preliminary data.</text>
</comment>
<feature type="compositionally biased region" description="Polar residues" evidence="1">
    <location>
        <begin position="83"/>
        <end position="92"/>
    </location>
</feature>
<dbReference type="EMBL" id="LSSK01000020">
    <property type="protein sequence ID" value="OMH86053.1"/>
    <property type="molecule type" value="Genomic_DNA"/>
</dbReference>
<dbReference type="AlphaFoldDB" id="A0A1R1PYM2"/>
<protein>
    <submittedName>
        <fullName evidence="3">Uncharacterized protein</fullName>
    </submittedName>
</protein>
<accession>A0A1R1PYM2</accession>
<proteinExistence type="predicted"/>
<feature type="chain" id="PRO_5013091055" evidence="2">
    <location>
        <begin position="17"/>
        <end position="159"/>
    </location>
</feature>
<dbReference type="Proteomes" id="UP000188320">
    <property type="component" value="Unassembled WGS sequence"/>
</dbReference>
<keyword evidence="2" id="KW-0732">Signal</keyword>
<gene>
    <name evidence="3" type="ORF">AX774_g402</name>
</gene>
<reference evidence="4" key="1">
    <citation type="submission" date="2017-01" db="EMBL/GenBank/DDBJ databases">
        <authorList>
            <person name="Wang Y."/>
            <person name="White M."/>
            <person name="Kvist S."/>
            <person name="Moncalvo J.-M."/>
        </authorList>
    </citation>
    <scope>NUCLEOTIDE SEQUENCE [LARGE SCALE GENOMIC DNA]</scope>
    <source>
        <strain evidence="4">COL-18-3</strain>
    </source>
</reference>
<keyword evidence="4" id="KW-1185">Reference proteome</keyword>
<feature type="region of interest" description="Disordered" evidence="1">
    <location>
        <begin position="64"/>
        <end position="96"/>
    </location>
</feature>